<dbReference type="Proteomes" id="UP000062833">
    <property type="component" value="Chromosome"/>
</dbReference>
<proteinExistence type="predicted"/>
<protein>
    <recommendedName>
        <fullName evidence="3">DUF222 domain-containing protein</fullName>
    </recommendedName>
</protein>
<evidence type="ECO:0000313" key="2">
    <source>
        <dbReference type="Proteomes" id="UP000062833"/>
    </source>
</evidence>
<reference evidence="2" key="1">
    <citation type="submission" date="2015-09" db="EMBL/GenBank/DDBJ databases">
        <title>Complete genome of Arthrobacter alpinus strain R3.8.</title>
        <authorList>
            <person name="See-Too W.S."/>
            <person name="Chan K.G."/>
        </authorList>
    </citation>
    <scope>NUCLEOTIDE SEQUENCE [LARGE SCALE GENOMIC DNA]</scope>
    <source>
        <strain evidence="2">R3.8</strain>
    </source>
</reference>
<evidence type="ECO:0000313" key="1">
    <source>
        <dbReference type="EMBL" id="ALE92821.1"/>
    </source>
</evidence>
<dbReference type="EMBL" id="CP012677">
    <property type="protein sequence ID" value="ALE92821.1"/>
    <property type="molecule type" value="Genomic_DNA"/>
</dbReference>
<organism evidence="1 2">
    <name type="scientific">Arthrobacter alpinus</name>
    <dbReference type="NCBI Taxonomy" id="656366"/>
    <lineage>
        <taxon>Bacteria</taxon>
        <taxon>Bacillati</taxon>
        <taxon>Actinomycetota</taxon>
        <taxon>Actinomycetes</taxon>
        <taxon>Micrococcales</taxon>
        <taxon>Micrococcaceae</taxon>
        <taxon>Arthrobacter</taxon>
    </lineage>
</organism>
<name>A0A0M4RPL3_9MICC</name>
<evidence type="ECO:0008006" key="3">
    <source>
        <dbReference type="Google" id="ProtNLM"/>
    </source>
</evidence>
<dbReference type="PATRIC" id="fig|656366.3.peg.2550"/>
<keyword evidence="2" id="KW-1185">Reference proteome</keyword>
<accession>A0A0M4RPL3</accession>
<dbReference type="AlphaFoldDB" id="A0A0M4RPL3"/>
<dbReference type="KEGG" id="aaq:AOC05_11825"/>
<gene>
    <name evidence="1" type="ORF">AOC05_11825</name>
</gene>
<sequence length="169" mass="17910">MNLGAGALSWRHACTIVNKTQTLAETPNMHPADFAEFETRLLAAAPGTTATGFASKARCLREGTHPETLITRVRQAISTRTARAQQGPNEHRTLGQLRADTATALLLGQHPFPGSGNPEGRTLRPQVGAWRTARVARGVVKMIASPAAAIAASGSLMSYRTGCMGHECP</sequence>